<dbReference type="InterPro" id="IPR041735">
    <property type="entry name" value="4OHPhenylPyrv_dOase_C"/>
</dbReference>
<name>A0A7X0IJ04_9ACTN</name>
<dbReference type="SUPFAM" id="SSF54593">
    <property type="entry name" value="Glyoxalase/Bleomycin resistance protein/Dihydroxybiphenyl dioxygenase"/>
    <property type="match status" value="1"/>
</dbReference>
<dbReference type="EC" id="1.13.11.46" evidence="7"/>
<comment type="caution">
    <text evidence="7">The sequence shown here is derived from an EMBL/GenBank/DDBJ whole genome shotgun (WGS) entry which is preliminary data.</text>
</comment>
<keyword evidence="3" id="KW-0677">Repeat</keyword>
<comment type="similarity">
    <text evidence="1">Belongs to the 4HPPD family.</text>
</comment>
<dbReference type="GO" id="GO:0006572">
    <property type="term" value="P:L-tyrosine catabolic process"/>
    <property type="evidence" value="ECO:0007669"/>
    <property type="project" value="TreeGrafter"/>
</dbReference>
<feature type="domain" description="VOC" evidence="6">
    <location>
        <begin position="181"/>
        <end position="332"/>
    </location>
</feature>
<dbReference type="InterPro" id="IPR041736">
    <property type="entry name" value="4OHPhenylPyrv_dOase_N"/>
</dbReference>
<keyword evidence="4 5" id="KW-0408">Iron</keyword>
<dbReference type="CDD" id="cd07250">
    <property type="entry name" value="HPPD_C_like"/>
    <property type="match status" value="1"/>
</dbReference>
<dbReference type="GO" id="GO:0046872">
    <property type="term" value="F:metal ion binding"/>
    <property type="evidence" value="ECO:0007669"/>
    <property type="project" value="UniProtKB-KW"/>
</dbReference>
<evidence type="ECO:0000256" key="2">
    <source>
        <dbReference type="ARBA" id="ARBA00022723"/>
    </source>
</evidence>
<dbReference type="NCBIfam" id="TIGR01263">
    <property type="entry name" value="4HPPD"/>
    <property type="match status" value="1"/>
</dbReference>
<keyword evidence="7" id="KW-0560">Oxidoreductase</keyword>
<feature type="domain" description="VOC" evidence="6">
    <location>
        <begin position="25"/>
        <end position="155"/>
    </location>
</feature>
<dbReference type="PANTHER" id="PTHR11959:SF1">
    <property type="entry name" value="4-HYDROXYPHENYLPYRUVATE DIOXYGENASE"/>
    <property type="match status" value="1"/>
</dbReference>
<evidence type="ECO:0000313" key="8">
    <source>
        <dbReference type="Proteomes" id="UP000555564"/>
    </source>
</evidence>
<dbReference type="InterPro" id="IPR037523">
    <property type="entry name" value="VOC_core"/>
</dbReference>
<feature type="binding site" evidence="5">
    <location>
        <position position="184"/>
    </location>
    <ligand>
        <name>Fe cation</name>
        <dbReference type="ChEBI" id="CHEBI:24875"/>
    </ligand>
</feature>
<proteinExistence type="inferred from homology"/>
<dbReference type="PIRSF" id="PIRSF009283">
    <property type="entry name" value="HPP_dOase"/>
    <property type="match status" value="1"/>
</dbReference>
<organism evidence="7 8">
    <name type="scientific">Sphaerisporangium rubeum</name>
    <dbReference type="NCBI Taxonomy" id="321317"/>
    <lineage>
        <taxon>Bacteria</taxon>
        <taxon>Bacillati</taxon>
        <taxon>Actinomycetota</taxon>
        <taxon>Actinomycetes</taxon>
        <taxon>Streptosporangiales</taxon>
        <taxon>Streptosporangiaceae</taxon>
        <taxon>Sphaerisporangium</taxon>
    </lineage>
</organism>
<feature type="binding site" evidence="5">
    <location>
        <position position="264"/>
    </location>
    <ligand>
        <name>Fe cation</name>
        <dbReference type="ChEBI" id="CHEBI:24875"/>
    </ligand>
</feature>
<dbReference type="RefSeq" id="WP_221474988.1">
    <property type="nucleotide sequence ID" value="NZ_BAAALO010000019.1"/>
</dbReference>
<dbReference type="EMBL" id="JACHIU010000001">
    <property type="protein sequence ID" value="MBB6475840.1"/>
    <property type="molecule type" value="Genomic_DNA"/>
</dbReference>
<dbReference type="InterPro" id="IPR005956">
    <property type="entry name" value="4OHPhenylPyrv_dOase"/>
</dbReference>
<dbReference type="Pfam" id="PF13669">
    <property type="entry name" value="Glyoxalase_4"/>
    <property type="match status" value="1"/>
</dbReference>
<comment type="cofactor">
    <cofactor evidence="5">
        <name>Fe cation</name>
        <dbReference type="ChEBI" id="CHEBI:24875"/>
    </cofactor>
    <text evidence="5">Binds 1 Fe cation per subunit.</text>
</comment>
<keyword evidence="2 5" id="KW-0479">Metal-binding</keyword>
<gene>
    <name evidence="7" type="ORF">BJ992_005271</name>
</gene>
<reference evidence="7 8" key="1">
    <citation type="submission" date="2020-08" db="EMBL/GenBank/DDBJ databases">
        <title>Sequencing the genomes of 1000 actinobacteria strains.</title>
        <authorList>
            <person name="Klenk H.-P."/>
        </authorList>
    </citation>
    <scope>NUCLEOTIDE SEQUENCE [LARGE SCALE GENOMIC DNA]</scope>
    <source>
        <strain evidence="7 8">DSM 44936</strain>
    </source>
</reference>
<protein>
    <submittedName>
        <fullName evidence="7">4-hydroxymandelate synthase</fullName>
        <ecNumber evidence="7">1.13.11.46</ecNumber>
    </submittedName>
</protein>
<evidence type="ECO:0000259" key="6">
    <source>
        <dbReference type="PROSITE" id="PS51819"/>
    </source>
</evidence>
<dbReference type="Proteomes" id="UP000555564">
    <property type="component" value="Unassembled WGS sequence"/>
</dbReference>
<keyword evidence="8" id="KW-1185">Reference proteome</keyword>
<feature type="binding site" evidence="5">
    <location>
        <position position="343"/>
    </location>
    <ligand>
        <name>Fe cation</name>
        <dbReference type="ChEBI" id="CHEBI:24875"/>
    </ligand>
</feature>
<dbReference type="InterPro" id="IPR029068">
    <property type="entry name" value="Glyas_Bleomycin-R_OHBP_Dase"/>
</dbReference>
<dbReference type="CDD" id="cd08342">
    <property type="entry name" value="HPPD_N_like"/>
    <property type="match status" value="1"/>
</dbReference>
<evidence type="ECO:0000256" key="5">
    <source>
        <dbReference type="PIRSR" id="PIRSR009283-1"/>
    </source>
</evidence>
<dbReference type="AlphaFoldDB" id="A0A7X0IJ04"/>
<evidence type="ECO:0000256" key="1">
    <source>
        <dbReference type="ARBA" id="ARBA00005877"/>
    </source>
</evidence>
<dbReference type="GO" id="GO:0050585">
    <property type="term" value="F:4-hydroxymandelate synthase activity"/>
    <property type="evidence" value="ECO:0007669"/>
    <property type="project" value="UniProtKB-EC"/>
</dbReference>
<dbReference type="GO" id="GO:0003868">
    <property type="term" value="F:4-hydroxyphenylpyruvate dioxygenase activity"/>
    <property type="evidence" value="ECO:0007669"/>
    <property type="project" value="InterPro"/>
</dbReference>
<dbReference type="PANTHER" id="PTHR11959">
    <property type="entry name" value="4-HYDROXYPHENYLPYRUVATE DIOXYGENASE"/>
    <property type="match status" value="1"/>
</dbReference>
<evidence type="ECO:0000256" key="3">
    <source>
        <dbReference type="ARBA" id="ARBA00022737"/>
    </source>
</evidence>
<dbReference type="Pfam" id="PF14696">
    <property type="entry name" value="Glyoxalase_5"/>
    <property type="match status" value="1"/>
</dbReference>
<evidence type="ECO:0000313" key="7">
    <source>
        <dbReference type="EMBL" id="MBB6475840.1"/>
    </source>
</evidence>
<accession>A0A7X0IJ04</accession>
<dbReference type="PROSITE" id="PS51819">
    <property type="entry name" value="VOC"/>
    <property type="match status" value="2"/>
</dbReference>
<sequence length="374" mass="40512">MTTATYERSTAQNVSREGNAMDITSIDHLELYVEDGEQVAARLQQAYGFTVQGRGGPETGLTGRRSILLRQRGITLVVTTAVDGHHGAAEYVRRHGDGVAVVGVAVADARAAFTEAVERGAYPMAPPVVHGRRGASATFASVRGFGDVELRFTSRDTPDTPFDPGVVEETAVASPGGLLEAVDHLAVLVPAGDLDKTVRRYVEVFGLTQTFEERIQVGKQAMDSKVVANESGTVTFTLIEPDTTRDPGQIDAFLDAHGGAGVQHIAFRTGDITRSVCDVSAAGVRFLDTPSRYYDALDDRLGAVGVPLATLRELNVLADRDHWGVMLQIFTRSEHPRRTLFYELIDRRGARTFGSNNIKALYEAVDRSAPREDL</sequence>
<dbReference type="Gene3D" id="3.10.180.10">
    <property type="entry name" value="2,3-Dihydroxybiphenyl 1,2-Dioxygenase, domain 1"/>
    <property type="match status" value="2"/>
</dbReference>
<evidence type="ECO:0000256" key="4">
    <source>
        <dbReference type="ARBA" id="ARBA00023004"/>
    </source>
</evidence>